<dbReference type="OrthoDB" id="8722129at2"/>
<feature type="domain" description="Tle cognate immunity protein 4 C-terminal" evidence="2">
    <location>
        <begin position="187"/>
        <end position="351"/>
    </location>
</feature>
<name>A0A4Y9T4J9_9BURK</name>
<evidence type="ECO:0000313" key="5">
    <source>
        <dbReference type="Proteomes" id="UP000297258"/>
    </source>
</evidence>
<sequence length="369" mass="40352">MRRSFKSLPLALFALAALVLLGIFIFRAVQGTQDRKMVAKMTAKMKTVCVGRILIDVPETAEVTLTQASVDGFDITMRRESDAEFAARIALREAELKQKQNELGRENLESTRDVNANGARGRILIHGRERGYLIENEQRVYSENVAIDGYLHKNGVTFDVSASLYDPKLVGDVALLISQIEPRLQDEVPAEPGFCINGGFIRDPLTADHHESVTMFAGLPGHPDLGIGFSTISGAKPGEGLIARDAKATDQFPIFLQAAFSTLRKGERTLNGLQGEEVAFKARELNLAVTYSFQWEMQGKQDDVYAPLLALELDTGMNPHAGGKPLQSSMSEVALLALWDKISSSLRVRPTNPPKPVARAEPSLPPLGT</sequence>
<dbReference type="InterPro" id="IPR040761">
    <property type="entry name" value="Tli4_N"/>
</dbReference>
<evidence type="ECO:0000313" key="4">
    <source>
        <dbReference type="EMBL" id="TFW32791.1"/>
    </source>
</evidence>
<evidence type="ECO:0000259" key="3">
    <source>
        <dbReference type="Pfam" id="PF18443"/>
    </source>
</evidence>
<reference evidence="4 5" key="1">
    <citation type="submission" date="2019-03" db="EMBL/GenBank/DDBJ databases">
        <title>Draft genome of Massilia hortus sp. nov., a novel bacterial species of the Oxalobacteraceae family.</title>
        <authorList>
            <person name="Peta V."/>
            <person name="Raths R."/>
            <person name="Bucking H."/>
        </authorList>
    </citation>
    <scope>NUCLEOTIDE SEQUENCE [LARGE SCALE GENOMIC DNA]</scope>
    <source>
        <strain evidence="4 5">ONC3</strain>
    </source>
</reference>
<feature type="domain" description="Tle cognate immunity protein 4 N-terminal" evidence="3">
    <location>
        <begin position="46"/>
        <end position="163"/>
    </location>
</feature>
<dbReference type="AlphaFoldDB" id="A0A4Y9T4J9"/>
<gene>
    <name evidence="4" type="ORF">E4O92_08940</name>
</gene>
<dbReference type="RefSeq" id="WP_135189425.1">
    <property type="nucleotide sequence ID" value="NZ_SPUM01000048.1"/>
</dbReference>
<evidence type="ECO:0000256" key="1">
    <source>
        <dbReference type="SAM" id="MobiDB-lite"/>
    </source>
</evidence>
<organism evidence="4 5">
    <name type="scientific">Massilia horti</name>
    <dbReference type="NCBI Taxonomy" id="2562153"/>
    <lineage>
        <taxon>Bacteria</taxon>
        <taxon>Pseudomonadati</taxon>
        <taxon>Pseudomonadota</taxon>
        <taxon>Betaproteobacteria</taxon>
        <taxon>Burkholderiales</taxon>
        <taxon>Oxalobacteraceae</taxon>
        <taxon>Telluria group</taxon>
        <taxon>Massilia</taxon>
    </lineage>
</organism>
<dbReference type="Pfam" id="PF18426">
    <property type="entry name" value="Tli4_C"/>
    <property type="match status" value="1"/>
</dbReference>
<keyword evidence="5" id="KW-1185">Reference proteome</keyword>
<dbReference type="Pfam" id="PF18443">
    <property type="entry name" value="Tli4_N"/>
    <property type="match status" value="1"/>
</dbReference>
<proteinExistence type="predicted"/>
<dbReference type="InterPro" id="IPR041290">
    <property type="entry name" value="Tli4_C"/>
</dbReference>
<protein>
    <recommendedName>
        <fullName evidence="6">Tle cognate immunity protein 4 C-terminal domain-containing protein</fullName>
    </recommendedName>
</protein>
<dbReference type="EMBL" id="SPUM01000048">
    <property type="protein sequence ID" value="TFW32791.1"/>
    <property type="molecule type" value="Genomic_DNA"/>
</dbReference>
<dbReference type="Proteomes" id="UP000297258">
    <property type="component" value="Unassembled WGS sequence"/>
</dbReference>
<comment type="caution">
    <text evidence="4">The sequence shown here is derived from an EMBL/GenBank/DDBJ whole genome shotgun (WGS) entry which is preliminary data.</text>
</comment>
<evidence type="ECO:0000259" key="2">
    <source>
        <dbReference type="Pfam" id="PF18426"/>
    </source>
</evidence>
<accession>A0A4Y9T4J9</accession>
<evidence type="ECO:0008006" key="6">
    <source>
        <dbReference type="Google" id="ProtNLM"/>
    </source>
</evidence>
<feature type="region of interest" description="Disordered" evidence="1">
    <location>
        <begin position="347"/>
        <end position="369"/>
    </location>
</feature>